<reference evidence="3 4" key="1">
    <citation type="journal article" date="2023" name="Commun. Biol.">
        <title>Genome analysis of Parmales, the sister group of diatoms, reveals the evolutionary specialization of diatoms from phago-mixotrophs to photoautotrophs.</title>
        <authorList>
            <person name="Ban H."/>
            <person name="Sato S."/>
            <person name="Yoshikawa S."/>
            <person name="Yamada K."/>
            <person name="Nakamura Y."/>
            <person name="Ichinomiya M."/>
            <person name="Sato N."/>
            <person name="Blanc-Mathieu R."/>
            <person name="Endo H."/>
            <person name="Kuwata A."/>
            <person name="Ogata H."/>
        </authorList>
    </citation>
    <scope>NUCLEOTIDE SEQUENCE [LARGE SCALE GENOMIC DNA]</scope>
</reference>
<feature type="compositionally biased region" description="Low complexity" evidence="1">
    <location>
        <begin position="316"/>
        <end position="334"/>
    </location>
</feature>
<comment type="caution">
    <text evidence="3">The sequence shown here is derived from an EMBL/GenBank/DDBJ whole genome shotgun (WGS) entry which is preliminary data.</text>
</comment>
<feature type="compositionally biased region" description="Low complexity" evidence="1">
    <location>
        <begin position="180"/>
        <end position="200"/>
    </location>
</feature>
<dbReference type="PANTHER" id="PTHR11289:SF0">
    <property type="entry name" value="BREAST CANCER TYPE 2 SUSCEPTIBILITY PROTEIN"/>
    <property type="match status" value="1"/>
</dbReference>
<sequence length="971" mass="103150">ARRPPPPPPPPSGAVATGFSFGTGSKNPKPIHVNPSTLHKASSLLSASASAPTPAPNPAAAAAPPTLTGFSFGTGSKNPKPIHVDPSTLQKASSLLSTSPPSRNPPAAAKTATGFSLGTGSKNARAIRVDSSLLPAALPPPASAPARGRPRPFTVPKARPPQTSSSFSAASKPFVNPMMSGRAAPQSSSSAASGRSLPSQPANPAALLKSTSKRLFQQTAARSPPAQPKGSAPPPPIRLDYITGKFGDKSFTAQQLDDMGRMLDKGATAIDPYSANPYKLQDVDKSRGVSILSKPASSSNPPPPGQSVSFAPPPSHSSSSSTMTTTTTTTTTTPIPIPPNPNPNSTSASTYLHLPPSAPLSPPPLPQITFASASEICFDTYGRAFFPSSLGTASDPPSPFLHLCSMSHKGFFTALTAVMFPPPAEPPADWKPKFLLEAFRHEVFLASRAPSRAPVREEIFRRLHARAKSEIVTGARPVLRRICNRDLHCGVGLVLLVVEIMSGTAVKLSDGCYHVAAVLDDLLAKELSRGRIDVGTFLFVNSARLTTPDPAEGVDPLDDDFDERTRLSLFYNSTRPAKPQLVLSESPEPELSEPTSWNVAVEPADGSAKSLWKGSWDDTYGSGYTFTATAGGGKLSLGLAEGFARTNVLKVDLGSLKVGGGHTPIVEVVVTRAFVTMVSVGDGEWRQEGAGGLRAGAGISQSGNEEEELREIDADKAPDEWKDMLKSRDDGDFYAHLSEAGQREVNRWREERIFILKRRREQAHRERGADMEGGSGGVMRELLVTNWSPSTPSPHLPPSTSAPALLKLSGADFGDVKEGDVLRLKDCRVKAGVNSSLVIEGNEKSAVVLARGAMPSSQFRAYERVVDINANRAKTSLEVNGKRLVDFSGVVDRTTNEGPCTVFYVRDSAALIKVSRYQGSTHTLTVGATYRFRDVTLEGYDEFFGCSEAVLGYQAVVERYVEAATAKRKRA</sequence>
<feature type="compositionally biased region" description="Polar residues" evidence="1">
    <location>
        <begin position="209"/>
        <end position="221"/>
    </location>
</feature>
<feature type="compositionally biased region" description="Low complexity" evidence="1">
    <location>
        <begin position="41"/>
        <end position="68"/>
    </location>
</feature>
<gene>
    <name evidence="3" type="ORF">TeGR_g4532</name>
</gene>
<evidence type="ECO:0000313" key="3">
    <source>
        <dbReference type="EMBL" id="GMI41467.1"/>
    </source>
</evidence>
<feature type="region of interest" description="Disordered" evidence="1">
    <location>
        <begin position="1"/>
        <end position="121"/>
    </location>
</feature>
<dbReference type="SUPFAM" id="SSF50249">
    <property type="entry name" value="Nucleic acid-binding proteins"/>
    <property type="match status" value="1"/>
</dbReference>
<dbReference type="InterPro" id="IPR012340">
    <property type="entry name" value="NA-bd_OB-fold"/>
</dbReference>
<keyword evidence="4" id="KW-1185">Reference proteome</keyword>
<feature type="compositionally biased region" description="Pro residues" evidence="1">
    <location>
        <begin position="225"/>
        <end position="237"/>
    </location>
</feature>
<dbReference type="InterPro" id="IPR015187">
    <property type="entry name" value="BRCA2_OB_1"/>
</dbReference>
<feature type="compositionally biased region" description="Pro residues" evidence="1">
    <location>
        <begin position="1"/>
        <end position="12"/>
    </location>
</feature>
<accession>A0ABQ6N5V9</accession>
<dbReference type="Gene3D" id="2.40.50.140">
    <property type="entry name" value="Nucleic acid-binding proteins"/>
    <property type="match status" value="1"/>
</dbReference>
<dbReference type="EMBL" id="BRYB01002220">
    <property type="protein sequence ID" value="GMI41467.1"/>
    <property type="molecule type" value="Genomic_DNA"/>
</dbReference>
<feature type="region of interest" description="Disordered" evidence="1">
    <location>
        <begin position="135"/>
        <end position="244"/>
    </location>
</feature>
<dbReference type="InterPro" id="IPR015525">
    <property type="entry name" value="BRCA2"/>
</dbReference>
<feature type="domain" description="BRCA2 OB1" evidence="2">
    <location>
        <begin position="477"/>
        <end position="580"/>
    </location>
</feature>
<feature type="compositionally biased region" description="Polar residues" evidence="1">
    <location>
        <begin position="87"/>
        <end position="101"/>
    </location>
</feature>
<evidence type="ECO:0000256" key="1">
    <source>
        <dbReference type="SAM" id="MobiDB-lite"/>
    </source>
</evidence>
<feature type="region of interest" description="Disordered" evidence="1">
    <location>
        <begin position="291"/>
        <end position="358"/>
    </location>
</feature>
<name>A0ABQ6N5V9_9STRA</name>
<evidence type="ECO:0000259" key="2">
    <source>
        <dbReference type="Pfam" id="PF09103"/>
    </source>
</evidence>
<feature type="non-terminal residue" evidence="3">
    <location>
        <position position="1"/>
    </location>
</feature>
<organism evidence="3 4">
    <name type="scientific">Tetraparma gracilis</name>
    <dbReference type="NCBI Taxonomy" id="2962635"/>
    <lineage>
        <taxon>Eukaryota</taxon>
        <taxon>Sar</taxon>
        <taxon>Stramenopiles</taxon>
        <taxon>Ochrophyta</taxon>
        <taxon>Bolidophyceae</taxon>
        <taxon>Parmales</taxon>
        <taxon>Triparmaceae</taxon>
        <taxon>Tetraparma</taxon>
    </lineage>
</organism>
<feature type="compositionally biased region" description="Pro residues" evidence="1">
    <location>
        <begin position="300"/>
        <end position="315"/>
    </location>
</feature>
<protein>
    <recommendedName>
        <fullName evidence="2">BRCA2 OB1 domain-containing protein</fullName>
    </recommendedName>
</protein>
<evidence type="ECO:0000313" key="4">
    <source>
        <dbReference type="Proteomes" id="UP001165060"/>
    </source>
</evidence>
<dbReference type="PANTHER" id="PTHR11289">
    <property type="entry name" value="BREAST CANCER TYPE 2 SUSCEPTIBILITY PROTEIN BRCA2"/>
    <property type="match status" value="1"/>
</dbReference>
<dbReference type="Pfam" id="PF09103">
    <property type="entry name" value="BRCA-2_OB1"/>
    <property type="match status" value="1"/>
</dbReference>
<proteinExistence type="predicted"/>
<dbReference type="Proteomes" id="UP001165060">
    <property type="component" value="Unassembled WGS sequence"/>
</dbReference>